<dbReference type="InParanoid" id="A0A7N4V4Q1"/>
<sequence>MSQLNHHLNSIMPSPTMAGGIFAINRRYFFEIGQYDSGMNTWGGENLEISFRIWMCGGKLFIIPCSRVGHISRKMFSHKAQEFMASLQYNSLRLAHVWMDEYKVRISNLNIGIIRYGNISERVELRKTLGCKSFQWYLDNIYPELEIFPLPAKEN</sequence>
<evidence type="ECO:0000259" key="3">
    <source>
        <dbReference type="Pfam" id="PF02709"/>
    </source>
</evidence>
<accession>A0A7N4V4Q1</accession>
<evidence type="ECO:0000256" key="2">
    <source>
        <dbReference type="ARBA" id="ARBA00023157"/>
    </source>
</evidence>
<name>A0A7N4V4Q1_SARHA</name>
<keyword evidence="5" id="KW-1185">Reference proteome</keyword>
<dbReference type="GO" id="GO:0007286">
    <property type="term" value="P:spermatid development"/>
    <property type="evidence" value="ECO:0007669"/>
    <property type="project" value="TreeGrafter"/>
</dbReference>
<dbReference type="Pfam" id="PF02709">
    <property type="entry name" value="Glyco_transf_7C"/>
    <property type="match status" value="1"/>
</dbReference>
<evidence type="ECO:0000313" key="5">
    <source>
        <dbReference type="Proteomes" id="UP000007648"/>
    </source>
</evidence>
<dbReference type="InterPro" id="IPR029044">
    <property type="entry name" value="Nucleotide-diphossugar_trans"/>
</dbReference>
<reference evidence="4" key="2">
    <citation type="submission" date="2025-08" db="UniProtKB">
        <authorList>
            <consortium name="Ensembl"/>
        </authorList>
    </citation>
    <scope>IDENTIFICATION</scope>
</reference>
<dbReference type="GeneTree" id="ENSGT00940000165841"/>
<dbReference type="PANTHER" id="PTHR11675">
    <property type="entry name" value="N-ACETYLGALACTOSAMINYLTRANSFERASE"/>
    <property type="match status" value="1"/>
</dbReference>
<dbReference type="Ensembl" id="ENSSHAT00000035490.1">
    <property type="protein sequence ID" value="ENSSHAP00000039138.1"/>
    <property type="gene ID" value="ENSSHAG00000029506.1"/>
</dbReference>
<dbReference type="AlphaFoldDB" id="A0A7N4V4Q1"/>
<reference evidence="4" key="3">
    <citation type="submission" date="2025-09" db="UniProtKB">
        <authorList>
            <consortium name="Ensembl"/>
        </authorList>
    </citation>
    <scope>IDENTIFICATION</scope>
</reference>
<reference evidence="4 5" key="1">
    <citation type="journal article" date="2011" name="Proc. Natl. Acad. Sci. U.S.A.">
        <title>Genetic diversity and population structure of the endangered marsupial Sarcophilus harrisii (Tasmanian devil).</title>
        <authorList>
            <person name="Miller W."/>
            <person name="Hayes V.M."/>
            <person name="Ratan A."/>
            <person name="Petersen D.C."/>
            <person name="Wittekindt N.E."/>
            <person name="Miller J."/>
            <person name="Walenz B."/>
            <person name="Knight J."/>
            <person name="Qi J."/>
            <person name="Zhao F."/>
            <person name="Wang Q."/>
            <person name="Bedoya-Reina O.C."/>
            <person name="Katiyar N."/>
            <person name="Tomsho L.P."/>
            <person name="Kasson L.M."/>
            <person name="Hardie R.A."/>
            <person name="Woodbridge P."/>
            <person name="Tindall E.A."/>
            <person name="Bertelsen M.F."/>
            <person name="Dixon D."/>
            <person name="Pyecroft S."/>
            <person name="Helgen K.M."/>
            <person name="Lesk A.M."/>
            <person name="Pringle T.H."/>
            <person name="Patterson N."/>
            <person name="Zhang Y."/>
            <person name="Kreiss A."/>
            <person name="Woods G.M."/>
            <person name="Jones M.E."/>
            <person name="Schuster S.C."/>
        </authorList>
    </citation>
    <scope>NUCLEOTIDE SEQUENCE [LARGE SCALE GENOMIC DNA]</scope>
</reference>
<proteinExistence type="predicted"/>
<dbReference type="PANTHER" id="PTHR11675:SF17">
    <property type="entry name" value="INACTIVE POLYPEPTIDE N-ACETYLGALACTOSAMINYLTRANSFERASE-LIKE PROTEIN 5"/>
    <property type="match status" value="1"/>
</dbReference>
<dbReference type="GO" id="GO:0005794">
    <property type="term" value="C:Golgi apparatus"/>
    <property type="evidence" value="ECO:0007669"/>
    <property type="project" value="TreeGrafter"/>
</dbReference>
<keyword evidence="1" id="KW-0808">Transferase</keyword>
<dbReference type="Gene3D" id="3.90.550.10">
    <property type="entry name" value="Spore Coat Polysaccharide Biosynthesis Protein SpsA, Chain A"/>
    <property type="match status" value="1"/>
</dbReference>
<keyword evidence="2" id="KW-1015">Disulfide bond</keyword>
<dbReference type="Proteomes" id="UP000007648">
    <property type="component" value="Unassembled WGS sequence"/>
</dbReference>
<protein>
    <recommendedName>
        <fullName evidence="3">Galactosyltransferase C-terminal domain-containing protein</fullName>
    </recommendedName>
</protein>
<feature type="domain" description="Galactosyltransferase C-terminal" evidence="3">
    <location>
        <begin position="7"/>
        <end position="71"/>
    </location>
</feature>
<dbReference type="InterPro" id="IPR027791">
    <property type="entry name" value="Galactosyl_T_C"/>
</dbReference>
<dbReference type="GO" id="GO:0016740">
    <property type="term" value="F:transferase activity"/>
    <property type="evidence" value="ECO:0007669"/>
    <property type="project" value="UniProtKB-KW"/>
</dbReference>
<organism evidence="4 5">
    <name type="scientific">Sarcophilus harrisii</name>
    <name type="common">Tasmanian devil</name>
    <name type="synonym">Sarcophilus laniarius</name>
    <dbReference type="NCBI Taxonomy" id="9305"/>
    <lineage>
        <taxon>Eukaryota</taxon>
        <taxon>Metazoa</taxon>
        <taxon>Chordata</taxon>
        <taxon>Craniata</taxon>
        <taxon>Vertebrata</taxon>
        <taxon>Euteleostomi</taxon>
        <taxon>Mammalia</taxon>
        <taxon>Metatheria</taxon>
        <taxon>Dasyuromorphia</taxon>
        <taxon>Dasyuridae</taxon>
        <taxon>Sarcophilus</taxon>
    </lineage>
</organism>
<evidence type="ECO:0000256" key="1">
    <source>
        <dbReference type="ARBA" id="ARBA00022679"/>
    </source>
</evidence>
<evidence type="ECO:0000313" key="4">
    <source>
        <dbReference type="Ensembl" id="ENSSHAP00000039138.1"/>
    </source>
</evidence>
<dbReference type="SUPFAM" id="SSF53448">
    <property type="entry name" value="Nucleotide-diphospho-sugar transferases"/>
    <property type="match status" value="1"/>
</dbReference>